<dbReference type="OrthoDB" id="9799862at2"/>
<keyword evidence="1" id="KW-0966">Cell projection</keyword>
<dbReference type="PANTHER" id="PTHR39185:SF1">
    <property type="entry name" value="SWARMING MOTILITY PROTEIN SWRD"/>
    <property type="match status" value="1"/>
</dbReference>
<accession>A0A1G5RV54</accession>
<dbReference type="InterPro" id="IPR009384">
    <property type="entry name" value="SwrD-like"/>
</dbReference>
<keyword evidence="1" id="KW-0969">Cilium</keyword>
<protein>
    <submittedName>
        <fullName evidence="1">Flagellar protein FlbD</fullName>
    </submittedName>
</protein>
<reference evidence="1 2" key="1">
    <citation type="submission" date="2016-10" db="EMBL/GenBank/DDBJ databases">
        <authorList>
            <person name="de Groot N.N."/>
        </authorList>
    </citation>
    <scope>NUCLEOTIDE SEQUENCE [LARGE SCALE GENOMIC DNA]</scope>
    <source>
        <strain evidence="1 2">DSM 2784</strain>
    </source>
</reference>
<dbReference type="AlphaFoldDB" id="A0A1G5RV54"/>
<keyword evidence="1" id="KW-0282">Flagellum</keyword>
<evidence type="ECO:0000313" key="2">
    <source>
        <dbReference type="Proteomes" id="UP000199208"/>
    </source>
</evidence>
<sequence length="71" mass="8111">MIQLTSLKGDAFYLNEILIYRIDQIPDTMITLTDGNKLRVSETPDVVVEKIRDYQKSIGAIFRVIRGEQAP</sequence>
<dbReference type="Pfam" id="PF06289">
    <property type="entry name" value="FlbD"/>
    <property type="match status" value="1"/>
</dbReference>
<name>A0A1G5RV54_9FIRM</name>
<dbReference type="STRING" id="1120920.SAMN03080599_00947"/>
<keyword evidence="2" id="KW-1185">Reference proteome</keyword>
<dbReference type="EMBL" id="FMWL01000003">
    <property type="protein sequence ID" value="SCZ77787.1"/>
    <property type="molecule type" value="Genomic_DNA"/>
</dbReference>
<gene>
    <name evidence="1" type="ORF">SAMN03080599_00947</name>
</gene>
<dbReference type="RefSeq" id="WP_092589736.1">
    <property type="nucleotide sequence ID" value="NZ_FMWL01000003.1"/>
</dbReference>
<organism evidence="1 2">
    <name type="scientific">Acidaminobacter hydrogenoformans DSM 2784</name>
    <dbReference type="NCBI Taxonomy" id="1120920"/>
    <lineage>
        <taxon>Bacteria</taxon>
        <taxon>Bacillati</taxon>
        <taxon>Bacillota</taxon>
        <taxon>Clostridia</taxon>
        <taxon>Peptostreptococcales</taxon>
        <taxon>Acidaminobacteraceae</taxon>
        <taxon>Acidaminobacter</taxon>
    </lineage>
</organism>
<dbReference type="PANTHER" id="PTHR39185">
    <property type="entry name" value="SWARMING MOTILITY PROTEIN SWRD"/>
    <property type="match status" value="1"/>
</dbReference>
<proteinExistence type="predicted"/>
<dbReference type="Proteomes" id="UP000199208">
    <property type="component" value="Unassembled WGS sequence"/>
</dbReference>
<evidence type="ECO:0000313" key="1">
    <source>
        <dbReference type="EMBL" id="SCZ77787.1"/>
    </source>
</evidence>